<dbReference type="PANTHER" id="PTHR47338:SF9">
    <property type="entry name" value="ZN(II)2CYS6 TRANSCRIPTION FACTOR (EUROFUNG)"/>
    <property type="match status" value="1"/>
</dbReference>
<feature type="compositionally biased region" description="Basic and acidic residues" evidence="6">
    <location>
        <begin position="41"/>
        <end position="55"/>
    </location>
</feature>
<protein>
    <submittedName>
        <fullName evidence="7">Unnamed protein product</fullName>
    </submittedName>
</protein>
<feature type="region of interest" description="Disordered" evidence="6">
    <location>
        <begin position="1"/>
        <end position="58"/>
    </location>
</feature>
<comment type="caution">
    <text evidence="7">The sequence shown here is derived from an EMBL/GenBank/DDBJ whole genome shotgun (WGS) entry which is preliminary data.</text>
</comment>
<accession>A0AAN4YWK5</accession>
<evidence type="ECO:0000256" key="6">
    <source>
        <dbReference type="SAM" id="MobiDB-lite"/>
    </source>
</evidence>
<gene>
    <name evidence="7" type="ORF">Aory04_001086600</name>
</gene>
<name>A0AAN4YWK5_ASPOZ</name>
<dbReference type="PANTHER" id="PTHR47338">
    <property type="entry name" value="ZN(II)2CYS6 TRANSCRIPTION FACTOR (EUROFUNG)-RELATED"/>
    <property type="match status" value="1"/>
</dbReference>
<dbReference type="EMBL" id="BSYA01000176">
    <property type="protein sequence ID" value="GMG35682.1"/>
    <property type="molecule type" value="Genomic_DNA"/>
</dbReference>
<dbReference type="CDD" id="cd12148">
    <property type="entry name" value="fungal_TF_MHR"/>
    <property type="match status" value="1"/>
</dbReference>
<evidence type="ECO:0000256" key="3">
    <source>
        <dbReference type="ARBA" id="ARBA00023015"/>
    </source>
</evidence>
<evidence type="ECO:0000256" key="2">
    <source>
        <dbReference type="ARBA" id="ARBA00022723"/>
    </source>
</evidence>
<evidence type="ECO:0000256" key="5">
    <source>
        <dbReference type="ARBA" id="ARBA00023242"/>
    </source>
</evidence>
<evidence type="ECO:0000313" key="8">
    <source>
        <dbReference type="Proteomes" id="UP001165205"/>
    </source>
</evidence>
<dbReference type="AlphaFoldDB" id="A0AAN4YWK5"/>
<dbReference type="Proteomes" id="UP001165205">
    <property type="component" value="Unassembled WGS sequence"/>
</dbReference>
<evidence type="ECO:0000256" key="4">
    <source>
        <dbReference type="ARBA" id="ARBA00023163"/>
    </source>
</evidence>
<dbReference type="GO" id="GO:0046872">
    <property type="term" value="F:metal ion binding"/>
    <property type="evidence" value="ECO:0007669"/>
    <property type="project" value="UniProtKB-KW"/>
</dbReference>
<keyword evidence="5" id="KW-0539">Nucleus</keyword>
<dbReference type="InterPro" id="IPR050815">
    <property type="entry name" value="TF_fung"/>
</dbReference>
<keyword evidence="3" id="KW-0805">Transcription regulation</keyword>
<keyword evidence="2" id="KW-0479">Metal-binding</keyword>
<proteinExistence type="predicted"/>
<evidence type="ECO:0000256" key="1">
    <source>
        <dbReference type="ARBA" id="ARBA00004123"/>
    </source>
</evidence>
<dbReference type="GO" id="GO:0005634">
    <property type="term" value="C:nucleus"/>
    <property type="evidence" value="ECO:0007669"/>
    <property type="project" value="UniProtKB-SubCell"/>
</dbReference>
<comment type="subcellular location">
    <subcellularLocation>
        <location evidence="1">Nucleus</location>
    </subcellularLocation>
</comment>
<reference evidence="7" key="1">
    <citation type="submission" date="2023-04" db="EMBL/GenBank/DDBJ databases">
        <title>Aspergillus oryzae NBRC 4228.</title>
        <authorList>
            <person name="Ichikawa N."/>
            <person name="Sato H."/>
            <person name="Tonouchi N."/>
        </authorList>
    </citation>
    <scope>NUCLEOTIDE SEQUENCE</scope>
    <source>
        <strain evidence="7">NBRC 4228</strain>
    </source>
</reference>
<evidence type="ECO:0000313" key="7">
    <source>
        <dbReference type="EMBL" id="GMG35682.1"/>
    </source>
</evidence>
<dbReference type="GO" id="GO:0000981">
    <property type="term" value="F:DNA-binding transcription factor activity, RNA polymerase II-specific"/>
    <property type="evidence" value="ECO:0007669"/>
    <property type="project" value="InterPro"/>
</dbReference>
<keyword evidence="4" id="KW-0804">Transcription</keyword>
<feature type="compositionally biased region" description="Polar residues" evidence="6">
    <location>
        <begin position="22"/>
        <end position="40"/>
    </location>
</feature>
<sequence>MTTDRPNVPAKPVIHAGKDNCTRYSNSRQTMTPVTVQMESGSRDEHAGDSRRDPDNQSSISRAAQVYLSFCNYQPLPLFDPENFVETIATRDPELILAIQAISLRFEREVEVGEARILEYAKNARSMIMDRINNGNLELSTLQTLCLLAMFEFSGEESPEF</sequence>
<organism evidence="7 8">
    <name type="scientific">Aspergillus oryzae</name>
    <name type="common">Yellow koji mold</name>
    <dbReference type="NCBI Taxonomy" id="5062"/>
    <lineage>
        <taxon>Eukaryota</taxon>
        <taxon>Fungi</taxon>
        <taxon>Dikarya</taxon>
        <taxon>Ascomycota</taxon>
        <taxon>Pezizomycotina</taxon>
        <taxon>Eurotiomycetes</taxon>
        <taxon>Eurotiomycetidae</taxon>
        <taxon>Eurotiales</taxon>
        <taxon>Aspergillaceae</taxon>
        <taxon>Aspergillus</taxon>
        <taxon>Aspergillus subgen. Circumdati</taxon>
    </lineage>
</organism>